<comment type="subcellular location">
    <subcellularLocation>
        <location evidence="1 10">Secreted</location>
        <location evidence="1 10">Extracellular space</location>
        <location evidence="1 10">Extracellular matrix</location>
    </subcellularLocation>
</comment>
<protein>
    <recommendedName>
        <fullName evidence="10">Protein Wnt</fullName>
    </recommendedName>
</protein>
<evidence type="ECO:0000256" key="5">
    <source>
        <dbReference type="ARBA" id="ARBA00022530"/>
    </source>
</evidence>
<comment type="caution">
    <text evidence="12">The sequence shown here is derived from an EMBL/GenBank/DDBJ whole genome shotgun (WGS) entry which is preliminary data.</text>
</comment>
<dbReference type="InterPro" id="IPR018161">
    <property type="entry name" value="Wnt_CS"/>
</dbReference>
<gene>
    <name evidence="12" type="ORF">QQF64_033420</name>
</gene>
<evidence type="ECO:0000256" key="4">
    <source>
        <dbReference type="ARBA" id="ARBA00022525"/>
    </source>
</evidence>
<keyword evidence="7" id="KW-1015">Disulfide bond</keyword>
<reference evidence="12 13" key="1">
    <citation type="submission" date="2023-09" db="EMBL/GenBank/DDBJ databases">
        <authorList>
            <person name="Wang M."/>
        </authorList>
    </citation>
    <scope>NUCLEOTIDE SEQUENCE [LARGE SCALE GENOMIC DNA]</scope>
    <source>
        <strain evidence="12">GT-2023</strain>
        <tissue evidence="12">Liver</tissue>
    </source>
</reference>
<dbReference type="SMART" id="SM00097">
    <property type="entry name" value="WNT1"/>
    <property type="match status" value="1"/>
</dbReference>
<evidence type="ECO:0000256" key="9">
    <source>
        <dbReference type="ARBA" id="ARBA00023288"/>
    </source>
</evidence>
<evidence type="ECO:0000256" key="6">
    <source>
        <dbReference type="ARBA" id="ARBA00022687"/>
    </source>
</evidence>
<feature type="chain" id="PRO_5047523810" description="Protein Wnt" evidence="11">
    <location>
        <begin position="20"/>
        <end position="173"/>
    </location>
</feature>
<comment type="similarity">
    <text evidence="2 10">Belongs to the Wnt family.</text>
</comment>
<keyword evidence="4" id="KW-0964">Secreted</keyword>
<keyword evidence="13" id="KW-1185">Reference proteome</keyword>
<organism evidence="12 13">
    <name type="scientific">Cirrhinus molitorella</name>
    <name type="common">mud carp</name>
    <dbReference type="NCBI Taxonomy" id="172907"/>
    <lineage>
        <taxon>Eukaryota</taxon>
        <taxon>Metazoa</taxon>
        <taxon>Chordata</taxon>
        <taxon>Craniata</taxon>
        <taxon>Vertebrata</taxon>
        <taxon>Euteleostomi</taxon>
        <taxon>Actinopterygii</taxon>
        <taxon>Neopterygii</taxon>
        <taxon>Teleostei</taxon>
        <taxon>Ostariophysi</taxon>
        <taxon>Cypriniformes</taxon>
        <taxon>Cyprinidae</taxon>
        <taxon>Labeoninae</taxon>
        <taxon>Labeonini</taxon>
        <taxon>Cirrhinus</taxon>
    </lineage>
</organism>
<evidence type="ECO:0000313" key="13">
    <source>
        <dbReference type="Proteomes" id="UP001558613"/>
    </source>
</evidence>
<keyword evidence="11" id="KW-0732">Signal</keyword>
<keyword evidence="5" id="KW-0272">Extracellular matrix</keyword>
<dbReference type="EMBL" id="JAYMGO010000009">
    <property type="protein sequence ID" value="KAL1268057.1"/>
    <property type="molecule type" value="Genomic_DNA"/>
</dbReference>
<keyword evidence="3 10" id="KW-0217">Developmental protein</keyword>
<keyword evidence="8" id="KW-0325">Glycoprotein</keyword>
<evidence type="ECO:0000256" key="3">
    <source>
        <dbReference type="ARBA" id="ARBA00022473"/>
    </source>
</evidence>
<dbReference type="PANTHER" id="PTHR12027">
    <property type="entry name" value="WNT RELATED"/>
    <property type="match status" value="1"/>
</dbReference>
<dbReference type="Proteomes" id="UP001558613">
    <property type="component" value="Unassembled WGS sequence"/>
</dbReference>
<dbReference type="PANTHER" id="PTHR12027:SF89">
    <property type="entry name" value="PROTEIN WNT-10A"/>
    <property type="match status" value="1"/>
</dbReference>
<evidence type="ECO:0000256" key="11">
    <source>
        <dbReference type="SAM" id="SignalP"/>
    </source>
</evidence>
<accession>A0ABR3MTY7</accession>
<evidence type="ECO:0000313" key="12">
    <source>
        <dbReference type="EMBL" id="KAL1268057.1"/>
    </source>
</evidence>
<dbReference type="PROSITE" id="PS00246">
    <property type="entry name" value="WNT1"/>
    <property type="match status" value="1"/>
</dbReference>
<keyword evidence="9" id="KW-0449">Lipoprotein</keyword>
<keyword evidence="6 10" id="KW-0879">Wnt signaling pathway</keyword>
<dbReference type="InterPro" id="IPR005817">
    <property type="entry name" value="Wnt"/>
</dbReference>
<proteinExistence type="inferred from homology"/>
<evidence type="ECO:0000256" key="8">
    <source>
        <dbReference type="ARBA" id="ARBA00023180"/>
    </source>
</evidence>
<name>A0ABR3MTY7_9TELE</name>
<evidence type="ECO:0000256" key="10">
    <source>
        <dbReference type="RuleBase" id="RU003500"/>
    </source>
</evidence>
<dbReference type="InterPro" id="IPR043158">
    <property type="entry name" value="Wnt_C"/>
</dbReference>
<sequence length="173" mass="19837">MLRFPDINIFLICFACVQVVVDHMRRKCKCHGTSGSCQLKTCWQVTPEFRTVGSLLKERFNIATLIKAHNRNTGQVEHAHPTHRRRANANDLVYFEKSPDFCERDPGSDSAGTQGRICNKTSQGMDNCESLCCGRGHNILQQTRSERCNCKFHWCCYVVCEECRITEWVSVCK</sequence>
<evidence type="ECO:0000256" key="7">
    <source>
        <dbReference type="ARBA" id="ARBA00023157"/>
    </source>
</evidence>
<comment type="function">
    <text evidence="10">Ligand for members of the frizzled family of seven transmembrane receptors.</text>
</comment>
<dbReference type="PRINTS" id="PR01349">
    <property type="entry name" value="WNTPROTEIN"/>
</dbReference>
<dbReference type="Pfam" id="PF00110">
    <property type="entry name" value="wnt"/>
    <property type="match status" value="1"/>
</dbReference>
<evidence type="ECO:0000256" key="1">
    <source>
        <dbReference type="ARBA" id="ARBA00004498"/>
    </source>
</evidence>
<feature type="signal peptide" evidence="11">
    <location>
        <begin position="1"/>
        <end position="19"/>
    </location>
</feature>
<evidence type="ECO:0000256" key="2">
    <source>
        <dbReference type="ARBA" id="ARBA00005683"/>
    </source>
</evidence>
<dbReference type="Gene3D" id="3.30.2460.20">
    <property type="match status" value="1"/>
</dbReference>